<dbReference type="PANTHER" id="PTHR30469:SF33">
    <property type="entry name" value="SLR1207 PROTEIN"/>
    <property type="match status" value="1"/>
</dbReference>
<evidence type="ECO:0000256" key="5">
    <source>
        <dbReference type="SAM" id="MobiDB-lite"/>
    </source>
</evidence>
<accession>A0A1I3QPB4</accession>
<name>A0A1I3QPB4_9HYPH</name>
<evidence type="ECO:0000256" key="1">
    <source>
        <dbReference type="ARBA" id="ARBA00004196"/>
    </source>
</evidence>
<dbReference type="Pfam" id="PF25954">
    <property type="entry name" value="Beta-barrel_RND_2"/>
    <property type="match status" value="1"/>
</dbReference>
<dbReference type="Gene3D" id="2.40.420.20">
    <property type="match status" value="1"/>
</dbReference>
<dbReference type="GO" id="GO:0015562">
    <property type="term" value="F:efflux transmembrane transporter activity"/>
    <property type="evidence" value="ECO:0007669"/>
    <property type="project" value="TreeGrafter"/>
</dbReference>
<dbReference type="SUPFAM" id="SSF111369">
    <property type="entry name" value="HlyD-like secretion proteins"/>
    <property type="match status" value="1"/>
</dbReference>
<reference evidence="11" key="1">
    <citation type="submission" date="2016-10" db="EMBL/GenBank/DDBJ databases">
        <authorList>
            <person name="Varghese N."/>
            <person name="Submissions S."/>
        </authorList>
    </citation>
    <scope>NUCLEOTIDE SEQUENCE [LARGE SCALE GENOMIC DNA]</scope>
    <source>
        <strain evidence="11">DSM 21857</strain>
    </source>
</reference>
<evidence type="ECO:0000256" key="6">
    <source>
        <dbReference type="SAM" id="Phobius"/>
    </source>
</evidence>
<dbReference type="Pfam" id="PF25917">
    <property type="entry name" value="BSH_RND"/>
    <property type="match status" value="1"/>
</dbReference>
<keyword evidence="3" id="KW-0813">Transport</keyword>
<dbReference type="InterPro" id="IPR058625">
    <property type="entry name" value="MdtA-like_BSH"/>
</dbReference>
<feature type="transmembrane region" description="Helical" evidence="6">
    <location>
        <begin position="42"/>
        <end position="61"/>
    </location>
</feature>
<keyword evidence="6" id="KW-0472">Membrane</keyword>
<evidence type="ECO:0000313" key="11">
    <source>
        <dbReference type="Proteomes" id="UP000242763"/>
    </source>
</evidence>
<protein>
    <submittedName>
        <fullName evidence="10">HlyD family secretion protein</fullName>
    </submittedName>
</protein>
<evidence type="ECO:0000259" key="9">
    <source>
        <dbReference type="Pfam" id="PF25967"/>
    </source>
</evidence>
<keyword evidence="4" id="KW-0175">Coiled coil</keyword>
<dbReference type="Pfam" id="PF25967">
    <property type="entry name" value="RND-MFP_C"/>
    <property type="match status" value="1"/>
</dbReference>
<dbReference type="STRING" id="1121003.SAMN03080618_02739"/>
<dbReference type="InterPro" id="IPR006143">
    <property type="entry name" value="RND_pump_MFP"/>
</dbReference>
<dbReference type="Proteomes" id="UP000242763">
    <property type="component" value="Unassembled WGS sequence"/>
</dbReference>
<sequence>MDQNAGRADAAVAAPESIEQALGLNARGKPAGGPARRTIRKWLPLLAVLVIAAGATAYWRWSSEAAVAPVSYRSVPVERGLLTVEISATGTLQPLTQVEVSSELSGVVRTVRVDENQRVAMGDVLAELDTTRIAAQVERAQANVSAASARIADAEVTLNETEQALQRAQTLSGRGMTTEQALETARAARDRAASAVTIAKANHEVAVADLKLQQADLAKSTIYAPIDGIVLSRSVNPGQTVASSMQAPILFVIAENLETMELKAAVDEADIGAVTPGQTARFTVDAFPGRRFDAAIRDISYASSVTEGVVTYQARLNVANDELLLRPGMTATVDIVTREEDGVLLIPATALRFTPPQQSERGGWSLQQLFMPRPPMGMFRQRGGNATANDGTRPVYVLQDGQPSMVRVSIGASAGDSVEVLSGLKEGDQVITGIEQARSGARGSQGRPARGGSHP</sequence>
<dbReference type="Gene3D" id="2.40.30.170">
    <property type="match status" value="1"/>
</dbReference>
<keyword evidence="11" id="KW-1185">Reference proteome</keyword>
<dbReference type="RefSeq" id="WP_091523387.1">
    <property type="nucleotide sequence ID" value="NZ_FORF01000016.1"/>
</dbReference>
<dbReference type="PANTHER" id="PTHR30469">
    <property type="entry name" value="MULTIDRUG RESISTANCE PROTEIN MDTA"/>
    <property type="match status" value="1"/>
</dbReference>
<feature type="coiled-coil region" evidence="4">
    <location>
        <begin position="137"/>
        <end position="171"/>
    </location>
</feature>
<evidence type="ECO:0000259" key="7">
    <source>
        <dbReference type="Pfam" id="PF25917"/>
    </source>
</evidence>
<keyword evidence="6" id="KW-1133">Transmembrane helix</keyword>
<dbReference type="InterPro" id="IPR058627">
    <property type="entry name" value="MdtA-like_C"/>
</dbReference>
<dbReference type="NCBIfam" id="TIGR01730">
    <property type="entry name" value="RND_mfp"/>
    <property type="match status" value="1"/>
</dbReference>
<feature type="domain" description="Multidrug resistance protein MdtA-like C-terminal permuted SH3" evidence="9">
    <location>
        <begin position="394"/>
        <end position="433"/>
    </location>
</feature>
<keyword evidence="6" id="KW-0812">Transmembrane</keyword>
<organism evidence="10 11">
    <name type="scientific">Aquamicrobium aerolatum DSM 21857</name>
    <dbReference type="NCBI Taxonomy" id="1121003"/>
    <lineage>
        <taxon>Bacteria</taxon>
        <taxon>Pseudomonadati</taxon>
        <taxon>Pseudomonadota</taxon>
        <taxon>Alphaproteobacteria</taxon>
        <taxon>Hyphomicrobiales</taxon>
        <taxon>Phyllobacteriaceae</taxon>
        <taxon>Aerobium</taxon>
    </lineage>
</organism>
<dbReference type="InterPro" id="IPR058792">
    <property type="entry name" value="Beta-barrel_RND_2"/>
</dbReference>
<dbReference type="OrthoDB" id="9791520at2"/>
<feature type="region of interest" description="Disordered" evidence="5">
    <location>
        <begin position="436"/>
        <end position="455"/>
    </location>
</feature>
<evidence type="ECO:0000256" key="4">
    <source>
        <dbReference type="SAM" id="Coils"/>
    </source>
</evidence>
<dbReference type="FunFam" id="2.40.30.170:FF:000010">
    <property type="entry name" value="Efflux RND transporter periplasmic adaptor subunit"/>
    <property type="match status" value="1"/>
</dbReference>
<dbReference type="GO" id="GO:1990281">
    <property type="term" value="C:efflux pump complex"/>
    <property type="evidence" value="ECO:0007669"/>
    <property type="project" value="TreeGrafter"/>
</dbReference>
<dbReference type="Gene3D" id="2.40.50.100">
    <property type="match status" value="2"/>
</dbReference>
<evidence type="ECO:0000313" key="10">
    <source>
        <dbReference type="EMBL" id="SFJ36003.1"/>
    </source>
</evidence>
<evidence type="ECO:0000256" key="3">
    <source>
        <dbReference type="ARBA" id="ARBA00022448"/>
    </source>
</evidence>
<dbReference type="EMBL" id="FORF01000016">
    <property type="protein sequence ID" value="SFJ36003.1"/>
    <property type="molecule type" value="Genomic_DNA"/>
</dbReference>
<dbReference type="AlphaFoldDB" id="A0A1I3QPB4"/>
<comment type="subcellular location">
    <subcellularLocation>
        <location evidence="1">Cell envelope</location>
    </subcellularLocation>
</comment>
<feature type="domain" description="Multidrug resistance protein MdtA-like barrel-sandwich hybrid" evidence="7">
    <location>
        <begin position="97"/>
        <end position="251"/>
    </location>
</feature>
<evidence type="ECO:0000256" key="2">
    <source>
        <dbReference type="ARBA" id="ARBA00009477"/>
    </source>
</evidence>
<feature type="domain" description="CusB-like beta-barrel" evidence="8">
    <location>
        <begin position="262"/>
        <end position="337"/>
    </location>
</feature>
<evidence type="ECO:0000259" key="8">
    <source>
        <dbReference type="Pfam" id="PF25954"/>
    </source>
</evidence>
<proteinExistence type="inferred from homology"/>
<comment type="similarity">
    <text evidence="2">Belongs to the membrane fusion protein (MFP) (TC 8.A.1) family.</text>
</comment>
<gene>
    <name evidence="10" type="ORF">SAMN03080618_02739</name>
</gene>